<dbReference type="GO" id="GO:0005737">
    <property type="term" value="C:cytoplasm"/>
    <property type="evidence" value="ECO:0007669"/>
    <property type="project" value="InterPro"/>
</dbReference>
<dbReference type="EC" id="2.1.1.80" evidence="2"/>
<dbReference type="EMBL" id="LUUG01000090">
    <property type="protein sequence ID" value="OAI01425.1"/>
    <property type="molecule type" value="Genomic_DNA"/>
</dbReference>
<feature type="domain" description="CheB-type methylesterase" evidence="8">
    <location>
        <begin position="16"/>
        <end position="204"/>
    </location>
</feature>
<organism evidence="10 11">
    <name type="scientific">Methylomonas methanica</name>
    <dbReference type="NCBI Taxonomy" id="421"/>
    <lineage>
        <taxon>Bacteria</taxon>
        <taxon>Pseudomonadati</taxon>
        <taxon>Pseudomonadota</taxon>
        <taxon>Gammaproteobacteria</taxon>
        <taxon>Methylococcales</taxon>
        <taxon>Methylococcaceae</taxon>
        <taxon>Methylomonas</taxon>
    </lineage>
</organism>
<dbReference type="InterPro" id="IPR029063">
    <property type="entry name" value="SAM-dependent_MTases_sf"/>
</dbReference>
<dbReference type="AlphaFoldDB" id="A0A177M7T4"/>
<dbReference type="PANTHER" id="PTHR24422:SF27">
    <property type="entry name" value="PROTEIN-GLUTAMATE O-METHYLTRANSFERASE"/>
    <property type="match status" value="1"/>
</dbReference>
<dbReference type="InterPro" id="IPR000673">
    <property type="entry name" value="Sig_transdc_resp-reg_Me-estase"/>
</dbReference>
<dbReference type="Gene3D" id="3.40.50.180">
    <property type="entry name" value="Methylesterase CheB, C-terminal domain"/>
    <property type="match status" value="1"/>
</dbReference>
<proteinExistence type="predicted"/>
<evidence type="ECO:0000256" key="7">
    <source>
        <dbReference type="SAM" id="Coils"/>
    </source>
</evidence>
<gene>
    <name evidence="10" type="ORF">A1332_17830</name>
</gene>
<evidence type="ECO:0000256" key="1">
    <source>
        <dbReference type="ARBA" id="ARBA00001541"/>
    </source>
</evidence>
<evidence type="ECO:0000256" key="2">
    <source>
        <dbReference type="ARBA" id="ARBA00012534"/>
    </source>
</evidence>
<dbReference type="Pfam" id="PF01739">
    <property type="entry name" value="CheR"/>
    <property type="match status" value="1"/>
</dbReference>
<evidence type="ECO:0000256" key="3">
    <source>
        <dbReference type="ARBA" id="ARBA00022603"/>
    </source>
</evidence>
<dbReference type="InterPro" id="IPR000780">
    <property type="entry name" value="CheR_MeTrfase"/>
</dbReference>
<name>A0A177M7T4_METMH</name>
<dbReference type="Pfam" id="PF13596">
    <property type="entry name" value="PAS_10"/>
    <property type="match status" value="1"/>
</dbReference>
<keyword evidence="3" id="KW-0489">Methyltransferase</keyword>
<dbReference type="Proteomes" id="UP000078090">
    <property type="component" value="Unassembled WGS sequence"/>
</dbReference>
<dbReference type="PROSITE" id="PS50122">
    <property type="entry name" value="CHEB"/>
    <property type="match status" value="1"/>
</dbReference>
<evidence type="ECO:0000313" key="10">
    <source>
        <dbReference type="EMBL" id="OAI01425.1"/>
    </source>
</evidence>
<dbReference type="InterPro" id="IPR035909">
    <property type="entry name" value="CheB_C"/>
</dbReference>
<reference evidence="10 11" key="1">
    <citation type="submission" date="2016-03" db="EMBL/GenBank/DDBJ databases">
        <authorList>
            <person name="Ploux O."/>
        </authorList>
    </citation>
    <scope>NUCLEOTIDE SEQUENCE [LARGE SCALE GENOMIC DNA]</scope>
    <source>
        <strain evidence="10 11">R-45363</strain>
    </source>
</reference>
<accession>A0A177M7T4</accession>
<feature type="active site" evidence="6">
    <location>
        <position position="55"/>
    </location>
</feature>
<feature type="domain" description="CheR-type methyltransferase" evidence="9">
    <location>
        <begin position="230"/>
        <end position="488"/>
    </location>
</feature>
<dbReference type="Gene3D" id="3.40.50.150">
    <property type="entry name" value="Vaccinia Virus protein VP39"/>
    <property type="match status" value="1"/>
</dbReference>
<dbReference type="Gene3D" id="3.30.450.20">
    <property type="entry name" value="PAS domain"/>
    <property type="match status" value="2"/>
</dbReference>
<dbReference type="PANTHER" id="PTHR24422">
    <property type="entry name" value="CHEMOTAXIS PROTEIN METHYLTRANSFERASE"/>
    <property type="match status" value="1"/>
</dbReference>
<evidence type="ECO:0000256" key="6">
    <source>
        <dbReference type="PROSITE-ProRule" id="PRU00050"/>
    </source>
</evidence>
<dbReference type="GO" id="GO:0008984">
    <property type="term" value="F:protein-glutamate methylesterase activity"/>
    <property type="evidence" value="ECO:0007669"/>
    <property type="project" value="InterPro"/>
</dbReference>
<sequence length="977" mass="106904">MPKTSKKDLPADIKTSGFDGYIVCVGASAGGLEALEKFFNACPADTGAAFVVVQHLSPDHKSMMSNLLTRYTKMPVTMVEEAMPIKANHVFLIPPGAIMHVSAGHLHLTPKSPHGLTLAIDIFLSSLGDIYGKQAVGIILSGTGTDGTRGAVAINAAGGFVMAQEPDSAKFDGMPRSVIGTGVVDAVLSAEELPARLVAHINRLPYTEALAISKVIPYAAMPPEDVVAAILQLLYQIGGIDFSDYKPATVMRRIERRMQVRQTQELSAYLDLLENDRGEVLTLRREMLISVTSFFRDPETFEELSNKVIAPMIAKKLAGDTIRVWIAGVASGEEAYTIGMLFLEAFECAGRWPNLKIFATDVDPQCVETASNGQYPESAAAELSPERLERFFDKNGDSFVVKKELRQCIVFARHNLLSDPPFTKIDLVSCRNTLIYFKSAAQERALRSLQYAINQNGALLLGPSESLATITEGLQSISAKHKLFRRKGVAKLPFLDRQGGAIYPHPLVRRSPVVSKSGRRSSDVSLSDAGLATLINKFAPPAIMVNENQEAVHLYGDVNVYLYNREGMASLEINRLLPDPLIPVASALLYKANHDGCSLVSDLVDVTLNNGEHRTLRISVHPVPNENQERLTLLCFEAVETKNVSEIASVNLDAVTVERVAILQRELAATRDSLQSTIEELETSNEELQATNEELMSSNEELQSSNEELQSVNEEMNTVNDEFQEKMLLLNRAHADLDGMAKASGVATVFVDSQLLITRFSPDASLIFKLRDADIGRPLDEVANVLNYPELMDDLTATIKTERMIEREINTLDLKKTYLVRILPYQVASTTVRGVVATFVDVTAYHDVNRLQSIIDALPEHIAVVDPAGTIVMINAGWRRFAMANGDKELKRSGPGVNYLDVCQAGNHEDDAIARAAIQGLRGVLEGSLPLFSMGYPCHSSTEQRWFVMNVAPVAGKEFGAVISHVNISGSYLQNTP</sequence>
<dbReference type="InterPro" id="IPR036804">
    <property type="entry name" value="CheR_N_sf"/>
</dbReference>
<dbReference type="PROSITE" id="PS50123">
    <property type="entry name" value="CHER"/>
    <property type="match status" value="1"/>
</dbReference>
<dbReference type="GO" id="GO:0006935">
    <property type="term" value="P:chemotaxis"/>
    <property type="evidence" value="ECO:0007669"/>
    <property type="project" value="UniProtKB-UniRule"/>
</dbReference>
<dbReference type="PRINTS" id="PR00996">
    <property type="entry name" value="CHERMTFRASE"/>
</dbReference>
<evidence type="ECO:0000313" key="11">
    <source>
        <dbReference type="Proteomes" id="UP000078090"/>
    </source>
</evidence>
<comment type="catalytic activity">
    <reaction evidence="1">
        <text>L-glutamyl-[protein] + S-adenosyl-L-methionine = [protein]-L-glutamate 5-O-methyl ester + S-adenosyl-L-homocysteine</text>
        <dbReference type="Rhea" id="RHEA:24452"/>
        <dbReference type="Rhea" id="RHEA-COMP:10208"/>
        <dbReference type="Rhea" id="RHEA-COMP:10311"/>
        <dbReference type="ChEBI" id="CHEBI:29973"/>
        <dbReference type="ChEBI" id="CHEBI:57856"/>
        <dbReference type="ChEBI" id="CHEBI:59789"/>
        <dbReference type="ChEBI" id="CHEBI:82795"/>
        <dbReference type="EC" id="2.1.1.80"/>
    </reaction>
</comment>
<keyword evidence="7" id="KW-0175">Coiled coil</keyword>
<feature type="active site" evidence="6">
    <location>
        <position position="146"/>
    </location>
</feature>
<evidence type="ECO:0000256" key="4">
    <source>
        <dbReference type="ARBA" id="ARBA00022679"/>
    </source>
</evidence>
<dbReference type="RefSeq" id="WP_064009540.1">
    <property type="nucleotide sequence ID" value="NZ_LUUG01000090.1"/>
</dbReference>
<dbReference type="GO" id="GO:0008983">
    <property type="term" value="F:protein-glutamate O-methyltransferase activity"/>
    <property type="evidence" value="ECO:0007669"/>
    <property type="project" value="UniProtKB-EC"/>
</dbReference>
<evidence type="ECO:0000256" key="5">
    <source>
        <dbReference type="ARBA" id="ARBA00022691"/>
    </source>
</evidence>
<keyword evidence="6" id="KW-0145">Chemotaxis</keyword>
<dbReference type="Pfam" id="PF03705">
    <property type="entry name" value="CheR_N"/>
    <property type="match status" value="1"/>
</dbReference>
<dbReference type="GO" id="GO:0000156">
    <property type="term" value="F:phosphorelay response regulator activity"/>
    <property type="evidence" value="ECO:0007669"/>
    <property type="project" value="InterPro"/>
</dbReference>
<feature type="coiled-coil region" evidence="7">
    <location>
        <begin position="660"/>
        <end position="726"/>
    </location>
</feature>
<comment type="caution">
    <text evidence="10">The sequence shown here is derived from an EMBL/GenBank/DDBJ whole genome shotgun (WGS) entry which is preliminary data.</text>
</comment>
<evidence type="ECO:0000259" key="8">
    <source>
        <dbReference type="PROSITE" id="PS50122"/>
    </source>
</evidence>
<dbReference type="SMART" id="SM00138">
    <property type="entry name" value="MeTrc"/>
    <property type="match status" value="1"/>
</dbReference>
<dbReference type="SUPFAM" id="SSF52738">
    <property type="entry name" value="Methylesterase CheB, C-terminal domain"/>
    <property type="match status" value="1"/>
</dbReference>
<dbReference type="SUPFAM" id="SSF53335">
    <property type="entry name" value="S-adenosyl-L-methionine-dependent methyltransferases"/>
    <property type="match status" value="1"/>
</dbReference>
<keyword evidence="4" id="KW-0808">Transferase</keyword>
<dbReference type="InterPro" id="IPR050903">
    <property type="entry name" value="Bact_Chemotaxis_MeTrfase"/>
</dbReference>
<evidence type="ECO:0000259" key="9">
    <source>
        <dbReference type="PROSITE" id="PS50123"/>
    </source>
</evidence>
<dbReference type="InterPro" id="IPR022642">
    <property type="entry name" value="CheR_C"/>
</dbReference>
<feature type="active site" evidence="6">
    <location>
        <position position="28"/>
    </location>
</feature>
<dbReference type="Pfam" id="PF01339">
    <property type="entry name" value="CheB_methylest"/>
    <property type="match status" value="1"/>
</dbReference>
<dbReference type="SUPFAM" id="SSF47757">
    <property type="entry name" value="Chemotaxis receptor methyltransferase CheR, N-terminal domain"/>
    <property type="match status" value="1"/>
</dbReference>
<dbReference type="InterPro" id="IPR022641">
    <property type="entry name" value="CheR_N"/>
</dbReference>
<keyword evidence="5" id="KW-0949">S-adenosyl-L-methionine</keyword>
<dbReference type="GO" id="GO:0032259">
    <property type="term" value="P:methylation"/>
    <property type="evidence" value="ECO:0007669"/>
    <property type="project" value="UniProtKB-KW"/>
</dbReference>
<dbReference type="CDD" id="cd16434">
    <property type="entry name" value="CheB-CheR_fusion"/>
    <property type="match status" value="1"/>
</dbReference>
<dbReference type="OrthoDB" id="9816309at2"/>
<keyword evidence="6" id="KW-0378">Hydrolase</keyword>
<protein>
    <recommendedName>
        <fullName evidence="2">protein-glutamate O-methyltransferase</fullName>
        <ecNumber evidence="2">2.1.1.80</ecNumber>
    </recommendedName>
</protein>
<dbReference type="Gene3D" id="1.10.155.10">
    <property type="entry name" value="Chemotaxis receptor methyltransferase CheR, N-terminal domain"/>
    <property type="match status" value="1"/>
</dbReference>